<dbReference type="Proteomes" id="UP001265746">
    <property type="component" value="Unassembled WGS sequence"/>
</dbReference>
<evidence type="ECO:0000313" key="3">
    <source>
        <dbReference type="EMBL" id="KAK2601454.1"/>
    </source>
</evidence>
<evidence type="ECO:0000256" key="1">
    <source>
        <dbReference type="SAM" id="MobiDB-lite"/>
    </source>
</evidence>
<protein>
    <recommendedName>
        <fullName evidence="2">NWD NACHT-NTPase N-terminal domain-containing protein</fullName>
    </recommendedName>
</protein>
<organism evidence="3 4">
    <name type="scientific">Phomopsis amygdali</name>
    <name type="common">Fusicoccum amygdali</name>
    <dbReference type="NCBI Taxonomy" id="1214568"/>
    <lineage>
        <taxon>Eukaryota</taxon>
        <taxon>Fungi</taxon>
        <taxon>Dikarya</taxon>
        <taxon>Ascomycota</taxon>
        <taxon>Pezizomycotina</taxon>
        <taxon>Sordariomycetes</taxon>
        <taxon>Sordariomycetidae</taxon>
        <taxon>Diaporthales</taxon>
        <taxon>Diaporthaceae</taxon>
        <taxon>Diaporthe</taxon>
    </lineage>
</organism>
<dbReference type="AlphaFoldDB" id="A0AAD9SAW4"/>
<dbReference type="Pfam" id="PF17100">
    <property type="entry name" value="NACHT_N"/>
    <property type="match status" value="1"/>
</dbReference>
<comment type="caution">
    <text evidence="3">The sequence shown here is derived from an EMBL/GenBank/DDBJ whole genome shotgun (WGS) entry which is preliminary data.</text>
</comment>
<evidence type="ECO:0000313" key="4">
    <source>
        <dbReference type="Proteomes" id="UP001265746"/>
    </source>
</evidence>
<sequence length="239" mass="25501">MVRICGLCRPKAAPKPGAELSDNRHPQPVELDGDGSQREPRNAQALTRPPTDSADPELGATSSLAEKSDVVIEIWCGAYSELQEEEAQLVEVYGTILSQQLLESVLGEFTTAAMNIFAGATVTVKIAQMKRVTQKTLEKATEHAKPHEGVGQTVNFITSLGQLVGTALQANPVAGLAVIDALPDKIWSGICGALPCRKWTTGYGTTTAVSICWAEPADTVQRGRTVAIRITSKYISAKT</sequence>
<proteinExistence type="predicted"/>
<gene>
    <name evidence="3" type="ORF">N8I77_010903</name>
</gene>
<reference evidence="3" key="1">
    <citation type="submission" date="2023-06" db="EMBL/GenBank/DDBJ databases">
        <authorList>
            <person name="Noh H."/>
        </authorList>
    </citation>
    <scope>NUCLEOTIDE SEQUENCE</scope>
    <source>
        <strain evidence="3">DUCC20226</strain>
    </source>
</reference>
<evidence type="ECO:0000259" key="2">
    <source>
        <dbReference type="Pfam" id="PF17100"/>
    </source>
</evidence>
<dbReference type="EMBL" id="JAUJFL010000006">
    <property type="protein sequence ID" value="KAK2601454.1"/>
    <property type="molecule type" value="Genomic_DNA"/>
</dbReference>
<accession>A0AAD9SAW4</accession>
<name>A0AAD9SAW4_PHOAM</name>
<feature type="region of interest" description="Disordered" evidence="1">
    <location>
        <begin position="9"/>
        <end position="62"/>
    </location>
</feature>
<dbReference type="InterPro" id="IPR031359">
    <property type="entry name" value="NACHT_N"/>
</dbReference>
<keyword evidence="4" id="KW-1185">Reference proteome</keyword>
<feature type="domain" description="NWD NACHT-NTPase N-terminal" evidence="2">
    <location>
        <begin position="73"/>
        <end position="195"/>
    </location>
</feature>